<gene>
    <name evidence="6" type="ORF">OS493_017311</name>
</gene>
<feature type="compositionally biased region" description="Acidic residues" evidence="3">
    <location>
        <begin position="595"/>
        <end position="606"/>
    </location>
</feature>
<dbReference type="AlphaFoldDB" id="A0A9X0A4T2"/>
<keyword evidence="7" id="KW-1185">Reference proteome</keyword>
<dbReference type="PROSITE" id="PS51670">
    <property type="entry name" value="SHKT"/>
    <property type="match status" value="1"/>
</dbReference>
<dbReference type="GO" id="GO:0090729">
    <property type="term" value="F:toxin activity"/>
    <property type="evidence" value="ECO:0007669"/>
    <property type="project" value="UniProtKB-KW"/>
</dbReference>
<dbReference type="Gene3D" id="1.10.10.1940">
    <property type="match status" value="1"/>
</dbReference>
<feature type="compositionally biased region" description="Low complexity" evidence="3">
    <location>
        <begin position="65"/>
        <end position="79"/>
    </location>
</feature>
<feature type="compositionally biased region" description="Polar residues" evidence="3">
    <location>
        <begin position="190"/>
        <end position="201"/>
    </location>
</feature>
<dbReference type="Pfam" id="PF01549">
    <property type="entry name" value="ShK"/>
    <property type="match status" value="1"/>
</dbReference>
<evidence type="ECO:0000256" key="4">
    <source>
        <dbReference type="SAM" id="SignalP"/>
    </source>
</evidence>
<reference evidence="6" key="1">
    <citation type="submission" date="2023-01" db="EMBL/GenBank/DDBJ databases">
        <title>Genome assembly of the deep-sea coral Lophelia pertusa.</title>
        <authorList>
            <person name="Herrera S."/>
            <person name="Cordes E."/>
        </authorList>
    </citation>
    <scope>NUCLEOTIDE SEQUENCE</scope>
    <source>
        <strain evidence="6">USNM1676648</strain>
        <tissue evidence="6">Polyp</tissue>
    </source>
</reference>
<comment type="caution">
    <text evidence="2">Lacks conserved residue(s) required for the propagation of feature annotation.</text>
</comment>
<feature type="compositionally biased region" description="Basic and acidic residues" evidence="3">
    <location>
        <begin position="907"/>
        <end position="916"/>
    </location>
</feature>
<accession>A0A9X0A4T2</accession>
<feature type="compositionally biased region" description="Basic and acidic residues" evidence="3">
    <location>
        <begin position="923"/>
        <end position="932"/>
    </location>
</feature>
<evidence type="ECO:0000256" key="1">
    <source>
        <dbReference type="ARBA" id="ARBA00022656"/>
    </source>
</evidence>
<feature type="compositionally biased region" description="Low complexity" evidence="3">
    <location>
        <begin position="419"/>
        <end position="429"/>
    </location>
</feature>
<protein>
    <recommendedName>
        <fullName evidence="5">ShKT domain-containing protein</fullName>
    </recommendedName>
</protein>
<evidence type="ECO:0000256" key="3">
    <source>
        <dbReference type="SAM" id="MobiDB-lite"/>
    </source>
</evidence>
<feature type="domain" description="ShKT" evidence="5">
    <location>
        <begin position="526"/>
        <end position="560"/>
    </location>
</feature>
<feature type="region of interest" description="Disordered" evidence="3">
    <location>
        <begin position="628"/>
        <end position="668"/>
    </location>
</feature>
<dbReference type="EMBL" id="MU825405">
    <property type="protein sequence ID" value="KAJ7391614.1"/>
    <property type="molecule type" value="Genomic_DNA"/>
</dbReference>
<feature type="compositionally biased region" description="Low complexity" evidence="3">
    <location>
        <begin position="885"/>
        <end position="900"/>
    </location>
</feature>
<feature type="compositionally biased region" description="Polar residues" evidence="3">
    <location>
        <begin position="210"/>
        <end position="219"/>
    </location>
</feature>
<evidence type="ECO:0000313" key="6">
    <source>
        <dbReference type="EMBL" id="KAJ7391614.1"/>
    </source>
</evidence>
<feature type="region of interest" description="Disordered" evidence="3">
    <location>
        <begin position="989"/>
        <end position="1009"/>
    </location>
</feature>
<feature type="region of interest" description="Disordered" evidence="3">
    <location>
        <begin position="52"/>
        <end position="219"/>
    </location>
</feature>
<feature type="region of interest" description="Disordered" evidence="3">
    <location>
        <begin position="353"/>
        <end position="429"/>
    </location>
</feature>
<feature type="compositionally biased region" description="Pro residues" evidence="3">
    <location>
        <begin position="406"/>
        <end position="418"/>
    </location>
</feature>
<dbReference type="OrthoDB" id="10498228at2759"/>
<feature type="chain" id="PRO_5040894539" description="ShKT domain-containing protein" evidence="4">
    <location>
        <begin position="19"/>
        <end position="1068"/>
    </location>
</feature>
<evidence type="ECO:0000313" key="7">
    <source>
        <dbReference type="Proteomes" id="UP001163046"/>
    </source>
</evidence>
<dbReference type="InterPro" id="IPR003582">
    <property type="entry name" value="ShKT_dom"/>
</dbReference>
<dbReference type="SMART" id="SM00254">
    <property type="entry name" value="ShKT"/>
    <property type="match status" value="1"/>
</dbReference>
<dbReference type="Proteomes" id="UP001163046">
    <property type="component" value="Unassembled WGS sequence"/>
</dbReference>
<keyword evidence="2" id="KW-1015">Disulfide bond</keyword>
<feature type="disulfide bond" evidence="2">
    <location>
        <begin position="526"/>
        <end position="560"/>
    </location>
</feature>
<keyword evidence="4" id="KW-0732">Signal</keyword>
<feature type="region of interest" description="Disordered" evidence="3">
    <location>
        <begin position="681"/>
        <end position="722"/>
    </location>
</feature>
<feature type="compositionally biased region" description="Polar residues" evidence="3">
    <location>
        <begin position="86"/>
        <end position="98"/>
    </location>
</feature>
<feature type="compositionally biased region" description="Polar residues" evidence="3">
    <location>
        <begin position="148"/>
        <end position="182"/>
    </location>
</feature>
<feature type="region of interest" description="Disordered" evidence="3">
    <location>
        <begin position="584"/>
        <end position="614"/>
    </location>
</feature>
<feature type="compositionally biased region" description="Acidic residues" evidence="3">
    <location>
        <begin position="866"/>
        <end position="884"/>
    </location>
</feature>
<feature type="compositionally biased region" description="Low complexity" evidence="3">
    <location>
        <begin position="650"/>
        <end position="661"/>
    </location>
</feature>
<proteinExistence type="predicted"/>
<evidence type="ECO:0000259" key="5">
    <source>
        <dbReference type="PROSITE" id="PS51670"/>
    </source>
</evidence>
<evidence type="ECO:0000256" key="2">
    <source>
        <dbReference type="PROSITE-ProRule" id="PRU01005"/>
    </source>
</evidence>
<feature type="compositionally biased region" description="Low complexity" evidence="3">
    <location>
        <begin position="99"/>
        <end position="128"/>
    </location>
</feature>
<comment type="caution">
    <text evidence="6">The sequence shown here is derived from an EMBL/GenBank/DDBJ whole genome shotgun (WGS) entry which is preliminary data.</text>
</comment>
<keyword evidence="1" id="KW-0800">Toxin</keyword>
<organism evidence="6 7">
    <name type="scientific">Desmophyllum pertusum</name>
    <dbReference type="NCBI Taxonomy" id="174260"/>
    <lineage>
        <taxon>Eukaryota</taxon>
        <taxon>Metazoa</taxon>
        <taxon>Cnidaria</taxon>
        <taxon>Anthozoa</taxon>
        <taxon>Hexacorallia</taxon>
        <taxon>Scleractinia</taxon>
        <taxon>Caryophylliina</taxon>
        <taxon>Caryophylliidae</taxon>
        <taxon>Desmophyllum</taxon>
    </lineage>
</organism>
<feature type="signal peptide" evidence="4">
    <location>
        <begin position="1"/>
        <end position="18"/>
    </location>
</feature>
<name>A0A9X0A4T2_9CNID</name>
<sequence>MGFGFLILIISLVPLSRAKDLRSPTSAVDRRSAPDALLGEIFNDPSATSLTKLNLEDSDSDNDDFSGSGSELWSGSGELPPKPSEDISSQSEAVTTDNQQEQPTQTSTQTNATSDTTTSENTNNSNESADIEDNTDSTGIAETPAATPESTNSVNPSTAAQTAPQQSSTEASLVSPNVTSHGSDAKLPSTEDQSQNKVVQTEESDKSSNDKSTPNADFFPAQTQNAFETVADNPAASLVGQQGPGFDDNSLYDPTIVKKTDIPAGADMLSDPLVNNTMDFTGTARSAIPLAPVLAPQAPAVRKAAISAAPFKGSFPLQLHKYSPYSKMLKKNMIERAKAGLNLDGAKKSVIPGLTDTGGLRPLSVNLPQQPQQQQDSTNTQGYPQPQAPAFDANPAQMTFGDQPQAPQPTQPAQPFAPVPAESQPLAQAPAAVPLQNPQQALDQIQGGVPQAPEQAFAPQVAAPSDMQMPGAENVAAAFPMNTTMNDAMAAVMPQETTGIPAQGLQAMPVYQGLKPKNPEMEEDLCADQFDTCPEMAKNDYCKKYPDLMKIQCKKSCNFCEVKHDEGSGSAYDDYESGSASLYYADETSGSGSSDWDDESDDDEDPEYKKSGIPQPIHKVLMAKFAADSGSASGGSGMDESSVSDDDILETSGSGEEGSSSQKKDEVNVVASGSGEAAAAVTTSPTAGAAEIGSGSGSLAEDLATGTVSRGTEKHSSIPRPPAVQASVYPKIDLKEIAKAVNVYRGVALKMLGEALEGAAEEKEQELSKKSHIPLPPATNILQQMGFPVGYDESAKRNMVPNMMPDPNMMMAPNYGMMGYGNNGYNMYNYPQPTANEQPALSDFYGQYQQQPNMARSDIMATPEAQAEEQQIEDEGAAQDEQPEEIQPVQPEIEPVQQQENITGTEKQVEKQDKPEAPQNKTTDIKNKKDEIADPFEYVRNMGTGASMEPIRSKTASTLTSQSSHSDPLILWKNSQIQTLATLAKKKSTIPGGQPMMPAGAFQSPEQQYRSDIPQQNFTMGGLPDMSGQTMLESAPVFPQYTPQSEALTQNPADDLAASEYISFKIYQ</sequence>
<feature type="region of interest" description="Disordered" evidence="3">
    <location>
        <begin position="862"/>
        <end position="934"/>
    </location>
</feature>
<feature type="compositionally biased region" description="Low complexity" evidence="3">
    <location>
        <begin position="681"/>
        <end position="700"/>
    </location>
</feature>